<dbReference type="EnsemblMetazoa" id="G23550.1">
    <property type="protein sequence ID" value="G23550.1:cds"/>
    <property type="gene ID" value="G23550"/>
</dbReference>
<evidence type="ECO:0000313" key="12">
    <source>
        <dbReference type="EnsemblMetazoa" id="G23550.1:cds"/>
    </source>
</evidence>
<accession>A0A8W8KI07</accession>
<keyword evidence="4 10" id="KW-1133">Transmembrane helix</keyword>
<evidence type="ECO:0000256" key="10">
    <source>
        <dbReference type="SAM" id="Phobius"/>
    </source>
</evidence>
<organism evidence="12 13">
    <name type="scientific">Magallana gigas</name>
    <name type="common">Pacific oyster</name>
    <name type="synonym">Crassostrea gigas</name>
    <dbReference type="NCBI Taxonomy" id="29159"/>
    <lineage>
        <taxon>Eukaryota</taxon>
        <taxon>Metazoa</taxon>
        <taxon>Spiralia</taxon>
        <taxon>Lophotrochozoa</taxon>
        <taxon>Mollusca</taxon>
        <taxon>Bivalvia</taxon>
        <taxon>Autobranchia</taxon>
        <taxon>Pteriomorphia</taxon>
        <taxon>Ostreida</taxon>
        <taxon>Ostreoidea</taxon>
        <taxon>Ostreidae</taxon>
        <taxon>Magallana</taxon>
    </lineage>
</organism>
<evidence type="ECO:0000256" key="4">
    <source>
        <dbReference type="ARBA" id="ARBA00022989"/>
    </source>
</evidence>
<keyword evidence="8 9" id="KW-0807">Transducer</keyword>
<keyword evidence="5 9" id="KW-0297">G-protein coupled receptor</keyword>
<dbReference type="PRINTS" id="PR00237">
    <property type="entry name" value="GPCRRHODOPSN"/>
</dbReference>
<dbReference type="AlphaFoldDB" id="A0A8W8KI07"/>
<dbReference type="InterPro" id="IPR017452">
    <property type="entry name" value="GPCR_Rhodpsn_7TM"/>
</dbReference>
<evidence type="ECO:0000313" key="13">
    <source>
        <dbReference type="Proteomes" id="UP000005408"/>
    </source>
</evidence>
<comment type="similarity">
    <text evidence="9">Belongs to the G-protein coupled receptor 1 family.</text>
</comment>
<feature type="domain" description="G-protein coupled receptors family 1 profile" evidence="11">
    <location>
        <begin position="35"/>
        <end position="283"/>
    </location>
</feature>
<name>A0A8W8KI07_MAGGI</name>
<evidence type="ECO:0000256" key="9">
    <source>
        <dbReference type="RuleBase" id="RU000688"/>
    </source>
</evidence>
<feature type="transmembrane region" description="Helical" evidence="10">
    <location>
        <begin position="133"/>
        <end position="155"/>
    </location>
</feature>
<keyword evidence="2" id="KW-1003">Cell membrane</keyword>
<evidence type="ECO:0000256" key="6">
    <source>
        <dbReference type="ARBA" id="ARBA00023136"/>
    </source>
</evidence>
<keyword evidence="13" id="KW-1185">Reference proteome</keyword>
<protein>
    <recommendedName>
        <fullName evidence="11">G-protein coupled receptors family 1 profile domain-containing protein</fullName>
    </recommendedName>
</protein>
<dbReference type="PROSITE" id="PS50262">
    <property type="entry name" value="G_PROTEIN_RECEP_F1_2"/>
    <property type="match status" value="1"/>
</dbReference>
<evidence type="ECO:0000256" key="2">
    <source>
        <dbReference type="ARBA" id="ARBA00022475"/>
    </source>
</evidence>
<dbReference type="PANTHER" id="PTHR24229">
    <property type="entry name" value="NEUROPEPTIDES RECEPTOR"/>
    <property type="match status" value="1"/>
</dbReference>
<dbReference type="PANTHER" id="PTHR24229:SF40">
    <property type="entry name" value="ALLATOSTATIN C RECEPTOR 1-RELATED"/>
    <property type="match status" value="1"/>
</dbReference>
<dbReference type="GO" id="GO:0005886">
    <property type="term" value="C:plasma membrane"/>
    <property type="evidence" value="ECO:0007669"/>
    <property type="project" value="UniProtKB-SubCell"/>
</dbReference>
<feature type="transmembrane region" description="Helical" evidence="10">
    <location>
        <begin position="224"/>
        <end position="246"/>
    </location>
</feature>
<comment type="subcellular location">
    <subcellularLocation>
        <location evidence="1">Cell membrane</location>
        <topology evidence="1">Multi-pass membrane protein</topology>
    </subcellularLocation>
</comment>
<dbReference type="Gene3D" id="1.20.1070.10">
    <property type="entry name" value="Rhodopsin 7-helix transmembrane proteins"/>
    <property type="match status" value="1"/>
</dbReference>
<proteinExistence type="inferred from homology"/>
<dbReference type="GO" id="GO:0004930">
    <property type="term" value="F:G protein-coupled receptor activity"/>
    <property type="evidence" value="ECO:0007669"/>
    <property type="project" value="UniProtKB-KW"/>
</dbReference>
<keyword evidence="7 9" id="KW-0675">Receptor</keyword>
<sequence>MVYFNTTGSDKEDQNTLDTILTAFNVCIFLLSLVSNASVIAAFCRFRCLNTVHDKLILNLCILNTVILTGVPILIVKLRIYDWLEATKFMCFFHVTSIYGGLLASLLIQFGLAIERYICIKSQRSKNTHDKYFWMYIVFSYAFGFGFISVPAFGWNNWEKEKYCTYSTFPVVFRRLLFVTPALILVINLLMHLLLYRISRGQIRRISVITGGTARKLSVQTRKANYNAVTTTLLLSTVSAVLWTPYCTIVPLAQYLKTTKSLLTTRYTRTRLRDTFPMQSNPL</sequence>
<reference evidence="12" key="1">
    <citation type="submission" date="2022-08" db="UniProtKB">
        <authorList>
            <consortium name="EnsemblMetazoa"/>
        </authorList>
    </citation>
    <scope>IDENTIFICATION</scope>
    <source>
        <strain evidence="12">05x7-T-G4-1.051#20</strain>
    </source>
</reference>
<feature type="transmembrane region" description="Helical" evidence="10">
    <location>
        <begin position="56"/>
        <end position="80"/>
    </location>
</feature>
<keyword evidence="6 10" id="KW-0472">Membrane</keyword>
<keyword evidence="3 9" id="KW-0812">Transmembrane</keyword>
<dbReference type="Pfam" id="PF00001">
    <property type="entry name" value="7tm_1"/>
    <property type="match status" value="1"/>
</dbReference>
<evidence type="ECO:0000256" key="7">
    <source>
        <dbReference type="ARBA" id="ARBA00023170"/>
    </source>
</evidence>
<feature type="transmembrane region" description="Helical" evidence="10">
    <location>
        <begin position="92"/>
        <end position="112"/>
    </location>
</feature>
<evidence type="ECO:0000256" key="5">
    <source>
        <dbReference type="ARBA" id="ARBA00023040"/>
    </source>
</evidence>
<dbReference type="GO" id="GO:0042277">
    <property type="term" value="F:peptide binding"/>
    <property type="evidence" value="ECO:0007669"/>
    <property type="project" value="TreeGrafter"/>
</dbReference>
<dbReference type="CDD" id="cd00637">
    <property type="entry name" value="7tm_classA_rhodopsin-like"/>
    <property type="match status" value="1"/>
</dbReference>
<dbReference type="PROSITE" id="PS00237">
    <property type="entry name" value="G_PROTEIN_RECEP_F1_1"/>
    <property type="match status" value="1"/>
</dbReference>
<dbReference type="Proteomes" id="UP000005408">
    <property type="component" value="Unassembled WGS sequence"/>
</dbReference>
<dbReference type="InterPro" id="IPR000276">
    <property type="entry name" value="GPCR_Rhodpsn"/>
</dbReference>
<evidence type="ECO:0000256" key="3">
    <source>
        <dbReference type="ARBA" id="ARBA00022692"/>
    </source>
</evidence>
<evidence type="ECO:0000256" key="8">
    <source>
        <dbReference type="ARBA" id="ARBA00023224"/>
    </source>
</evidence>
<evidence type="ECO:0000256" key="1">
    <source>
        <dbReference type="ARBA" id="ARBA00004651"/>
    </source>
</evidence>
<feature type="transmembrane region" description="Helical" evidence="10">
    <location>
        <begin position="175"/>
        <end position="196"/>
    </location>
</feature>
<dbReference type="GO" id="GO:0043005">
    <property type="term" value="C:neuron projection"/>
    <property type="evidence" value="ECO:0007669"/>
    <property type="project" value="TreeGrafter"/>
</dbReference>
<dbReference type="SUPFAM" id="SSF81321">
    <property type="entry name" value="Family A G protein-coupled receptor-like"/>
    <property type="match status" value="1"/>
</dbReference>
<feature type="transmembrane region" description="Helical" evidence="10">
    <location>
        <begin position="20"/>
        <end position="44"/>
    </location>
</feature>
<evidence type="ECO:0000259" key="11">
    <source>
        <dbReference type="PROSITE" id="PS50262"/>
    </source>
</evidence>